<dbReference type="EMBL" id="SDPN01000029">
    <property type="protein sequence ID" value="RXZ68324.1"/>
    <property type="molecule type" value="Genomic_DNA"/>
</dbReference>
<dbReference type="OrthoDB" id="3862295at2"/>
<organism evidence="5 6">
    <name type="scientific">Agromyces albus</name>
    <dbReference type="NCBI Taxonomy" id="205332"/>
    <lineage>
        <taxon>Bacteria</taxon>
        <taxon>Bacillati</taxon>
        <taxon>Actinomycetota</taxon>
        <taxon>Actinomycetes</taxon>
        <taxon>Micrococcales</taxon>
        <taxon>Microbacteriaceae</taxon>
        <taxon>Agromyces</taxon>
    </lineage>
</organism>
<dbReference type="SUPFAM" id="SSF48230">
    <property type="entry name" value="Chondroitin AC/alginate lyase"/>
    <property type="match status" value="1"/>
</dbReference>
<evidence type="ECO:0000256" key="1">
    <source>
        <dbReference type="ARBA" id="ARBA00022729"/>
    </source>
</evidence>
<dbReference type="Pfam" id="PF05426">
    <property type="entry name" value="Alginate_lyase"/>
    <property type="match status" value="1"/>
</dbReference>
<protein>
    <submittedName>
        <fullName evidence="5">Twin-arginine translocation signal domain-containing protein</fullName>
    </submittedName>
</protein>
<dbReference type="Proteomes" id="UP000293865">
    <property type="component" value="Unassembled WGS sequence"/>
</dbReference>
<dbReference type="PROSITE" id="PS51318">
    <property type="entry name" value="TAT"/>
    <property type="match status" value="1"/>
</dbReference>
<evidence type="ECO:0000313" key="5">
    <source>
        <dbReference type="EMBL" id="RXZ68324.1"/>
    </source>
</evidence>
<comment type="caution">
    <text evidence="5">The sequence shown here is derived from an EMBL/GenBank/DDBJ whole genome shotgun (WGS) entry which is preliminary data.</text>
</comment>
<dbReference type="GO" id="GO:0042597">
    <property type="term" value="C:periplasmic space"/>
    <property type="evidence" value="ECO:0007669"/>
    <property type="project" value="InterPro"/>
</dbReference>
<dbReference type="InterPro" id="IPR008397">
    <property type="entry name" value="Alginate_lyase_dom"/>
</dbReference>
<name>A0A4Q2KS92_9MICO</name>
<feature type="compositionally biased region" description="Pro residues" evidence="3">
    <location>
        <begin position="411"/>
        <end position="444"/>
    </location>
</feature>
<keyword evidence="1" id="KW-0732">Signal</keyword>
<gene>
    <name evidence="5" type="ORF">ESP51_14255</name>
</gene>
<evidence type="ECO:0000256" key="3">
    <source>
        <dbReference type="SAM" id="MobiDB-lite"/>
    </source>
</evidence>
<reference evidence="5 6" key="1">
    <citation type="submission" date="2019-01" db="EMBL/GenBank/DDBJ databases">
        <title>Agromyces.</title>
        <authorList>
            <person name="Li J."/>
        </authorList>
    </citation>
    <scope>NUCLEOTIDE SEQUENCE [LARGE SCALE GENOMIC DNA]</scope>
    <source>
        <strain evidence="5 6">DSM 15934</strain>
    </source>
</reference>
<dbReference type="GO" id="GO:0016829">
    <property type="term" value="F:lyase activity"/>
    <property type="evidence" value="ECO:0007669"/>
    <property type="project" value="UniProtKB-KW"/>
</dbReference>
<dbReference type="NCBIfam" id="TIGR01409">
    <property type="entry name" value="TAT_signal_seq"/>
    <property type="match status" value="1"/>
</dbReference>
<keyword evidence="2" id="KW-0456">Lyase</keyword>
<accession>A0A4Q2KS92</accession>
<dbReference type="InterPro" id="IPR019546">
    <property type="entry name" value="TAT_signal_bac_arc"/>
</dbReference>
<sequence>MKIETTFTSVAVSRRSVLTLSAVAIASAGLGPLWGTPESAHAAGASDPRMLHTAADLSRMRTQVAAGAQPWTAGWERLVNNRHSSASWTPRPIATVVRGGDGQNYAPFFNDIHAAYQNALRWHVSGDEAHAATASNILNVWSRTLTAVNGNADRFLAVGIYGYQFAVAADLLRGYAGFDLAAAQDLLLRVFYPMNNHFLTVHNGAHISNYWANWDLCNMNAVLAIGILCDRQDLIDQAVTYFKSGGGNGSIGNAVPILHSDGLAQWQESGRDQGHTLMGMGQMGTFCEMAWNQGIDLYGYDDNRFLKAAEYVAKYNLGHDVPFTTYSWQHGVNGAWRSQTVISEAGRGHVRPVWELIYNHYVVRRGLSAPHVAEIAAQVRPEGGGGDYGPNSGGFDQLGFGTLAFSLPAGAPTPEPAPAPTPESAPESAPAPTPTPTTAPPSVPAPAATARPTPTAPPAPIAASTGWKKLLRLGRKDWMSRMLSWGRTRG</sequence>
<dbReference type="AlphaFoldDB" id="A0A4Q2KS92"/>
<dbReference type="InterPro" id="IPR006311">
    <property type="entry name" value="TAT_signal"/>
</dbReference>
<proteinExistence type="predicted"/>
<evidence type="ECO:0000256" key="2">
    <source>
        <dbReference type="ARBA" id="ARBA00023239"/>
    </source>
</evidence>
<feature type="domain" description="Alginate lyase" evidence="4">
    <location>
        <begin position="113"/>
        <end position="316"/>
    </location>
</feature>
<dbReference type="Gene3D" id="1.50.10.100">
    <property type="entry name" value="Chondroitin AC/alginate lyase"/>
    <property type="match status" value="1"/>
</dbReference>
<dbReference type="InterPro" id="IPR008929">
    <property type="entry name" value="Chondroitin_lyas"/>
</dbReference>
<feature type="region of interest" description="Disordered" evidence="3">
    <location>
        <begin position="406"/>
        <end position="467"/>
    </location>
</feature>
<evidence type="ECO:0000259" key="4">
    <source>
        <dbReference type="Pfam" id="PF05426"/>
    </source>
</evidence>
<evidence type="ECO:0000313" key="6">
    <source>
        <dbReference type="Proteomes" id="UP000293865"/>
    </source>
</evidence>
<keyword evidence="6" id="KW-1185">Reference proteome</keyword>